<dbReference type="EMBL" id="AFYH01082366">
    <property type="status" value="NOT_ANNOTATED_CDS"/>
    <property type="molecule type" value="Genomic_DNA"/>
</dbReference>
<evidence type="ECO:0000313" key="3">
    <source>
        <dbReference type="Proteomes" id="UP000008672"/>
    </source>
</evidence>
<dbReference type="InterPro" id="IPR025398">
    <property type="entry name" value="DUF4371"/>
</dbReference>
<dbReference type="Proteomes" id="UP000008672">
    <property type="component" value="Unassembled WGS sequence"/>
</dbReference>
<dbReference type="eggNOG" id="ENOG502QSU3">
    <property type="taxonomic scope" value="Eukaryota"/>
</dbReference>
<protein>
    <recommendedName>
        <fullName evidence="1">DUF4371 domain-containing protein</fullName>
    </recommendedName>
</protein>
<feature type="domain" description="DUF4371" evidence="1">
    <location>
        <begin position="18"/>
        <end position="172"/>
    </location>
</feature>
<evidence type="ECO:0000313" key="2">
    <source>
        <dbReference type="Ensembl" id="ENSLACP00000007835.1"/>
    </source>
</evidence>
<evidence type="ECO:0000259" key="1">
    <source>
        <dbReference type="Pfam" id="PF14291"/>
    </source>
</evidence>
<keyword evidence="3" id="KW-1185">Reference proteome</keyword>
<dbReference type="PANTHER" id="PTHR45749:SF14">
    <property type="entry name" value="TTF-TYPE DOMAIN-CONTAINING PROTEIN"/>
    <property type="match status" value="1"/>
</dbReference>
<reference evidence="2" key="2">
    <citation type="submission" date="2025-08" db="UniProtKB">
        <authorList>
            <consortium name="Ensembl"/>
        </authorList>
    </citation>
    <scope>IDENTIFICATION</scope>
</reference>
<dbReference type="Ensembl" id="ENSLACT00000007901.1">
    <property type="protein sequence ID" value="ENSLACP00000007835.1"/>
    <property type="gene ID" value="ENSLACG00000006939.1"/>
</dbReference>
<name>H3ADW4_LATCH</name>
<dbReference type="GeneTree" id="ENSGT00940000162068"/>
<dbReference type="PANTHER" id="PTHR45749">
    <property type="match status" value="1"/>
</dbReference>
<reference evidence="2" key="3">
    <citation type="submission" date="2025-09" db="UniProtKB">
        <authorList>
            <consortium name="Ensembl"/>
        </authorList>
    </citation>
    <scope>IDENTIFICATION</scope>
</reference>
<dbReference type="OMA" id="MECISIQ"/>
<reference evidence="3" key="1">
    <citation type="submission" date="2011-08" db="EMBL/GenBank/DDBJ databases">
        <title>The draft genome of Latimeria chalumnae.</title>
        <authorList>
            <person name="Di Palma F."/>
            <person name="Alfoldi J."/>
            <person name="Johnson J."/>
            <person name="Berlin A."/>
            <person name="Gnerre S."/>
            <person name="Jaffe D."/>
            <person name="MacCallum I."/>
            <person name="Young S."/>
            <person name="Walker B.J."/>
            <person name="Lander E."/>
            <person name="Lindblad-Toh K."/>
        </authorList>
    </citation>
    <scope>NUCLEOTIDE SEQUENCE [LARGE SCALE GENOMIC DNA]</scope>
    <source>
        <strain evidence="3">Wild caught</strain>
    </source>
</reference>
<accession>H3ADW4</accession>
<proteinExistence type="predicted"/>
<dbReference type="InterPro" id="IPR012337">
    <property type="entry name" value="RNaseH-like_sf"/>
</dbReference>
<dbReference type="InParanoid" id="H3ADW4"/>
<dbReference type="AlphaFoldDB" id="H3ADW4"/>
<sequence>KQMKEARSTLINILSSLQYLSCQGLSVRGHTDEESNLKQLLVLLAEKIPEFKSWLNRTKYRWMSHNVVNEMIEIMAHDILRTLMKEIHEAGLFSIIIDETADISVREQVSVCFHIVNKDLDTEEIFFSFYNTSNVISQALSSLLKDVLLRFNFPLEQCRGQRYDGAANVTGCRQGLQALVQEDEPRAVYVHCLAHNCKPGGTGCGTKHCRMSNFLTLIRELISLVKSSPKRLAWFKEFQRAYKETLRSFCPTRWTLRAASLQSVASNYSELLEFLKELSVRDKSDAGGKANGFLFNLQKFDTYFTLMLLKQLILYYRAINCTSIKQKVNFVKDSLNFGQKQQTAEKLDLESPSILRPRKVPRRFDDVPHTFQSPEELYRQKYYEVIDCVTNSVQSIYFFSVHPHDRNQKVCNWKGRLNDIDKGKLQLHCNMFLDIAKQHSIHLSTLQDVVDVFSSKKGKHLRELLPELTKLIKLVLTYCTCDLLHIRSFSTLRRIKTYLRSTMGQARLNHVAILHGHKHLARKINLNMVANEFIRWTASRHNT</sequence>
<organism evidence="2 3">
    <name type="scientific">Latimeria chalumnae</name>
    <name type="common">Coelacanth</name>
    <dbReference type="NCBI Taxonomy" id="7897"/>
    <lineage>
        <taxon>Eukaryota</taxon>
        <taxon>Metazoa</taxon>
        <taxon>Chordata</taxon>
        <taxon>Craniata</taxon>
        <taxon>Vertebrata</taxon>
        <taxon>Euteleostomi</taxon>
        <taxon>Coelacanthiformes</taxon>
        <taxon>Coelacanthidae</taxon>
        <taxon>Latimeria</taxon>
    </lineage>
</organism>
<dbReference type="SUPFAM" id="SSF53098">
    <property type="entry name" value="Ribonuclease H-like"/>
    <property type="match status" value="1"/>
</dbReference>
<dbReference type="HOGENOM" id="CLU_006175_4_2_1"/>
<dbReference type="Pfam" id="PF14291">
    <property type="entry name" value="DUF4371"/>
    <property type="match status" value="1"/>
</dbReference>